<evidence type="ECO:0000256" key="3">
    <source>
        <dbReference type="ARBA" id="ARBA00022618"/>
    </source>
</evidence>
<dbReference type="GO" id="GO:0000086">
    <property type="term" value="P:G2/M transition of mitotic cell cycle"/>
    <property type="evidence" value="ECO:0007669"/>
    <property type="project" value="TreeGrafter"/>
</dbReference>
<dbReference type="EC" id="3.1.3.48" evidence="2 10"/>
<evidence type="ECO:0000256" key="11">
    <source>
        <dbReference type="SAM" id="MobiDB-lite"/>
    </source>
</evidence>
<dbReference type="FunFam" id="3.40.250.10:FF:000021">
    <property type="entry name" value="M-phase inducer phosphatase cdc-25.2"/>
    <property type="match status" value="1"/>
</dbReference>
<dbReference type="PANTHER" id="PTHR10828:SF17">
    <property type="entry name" value="PROTEIN-TYROSINE-PHOSPHATASE"/>
    <property type="match status" value="1"/>
</dbReference>
<keyword evidence="15" id="KW-1185">Reference proteome</keyword>
<dbReference type="GO" id="GO:0110032">
    <property type="term" value="P:positive regulation of G2/MI transition of meiotic cell cycle"/>
    <property type="evidence" value="ECO:0007669"/>
    <property type="project" value="TreeGrafter"/>
</dbReference>
<dbReference type="AlphaFoldDB" id="J3P765"/>
<evidence type="ECO:0000259" key="12">
    <source>
        <dbReference type="PROSITE" id="PS50206"/>
    </source>
</evidence>
<dbReference type="eggNOG" id="KOG3772">
    <property type="taxonomic scope" value="Eukaryota"/>
</dbReference>
<evidence type="ECO:0000256" key="1">
    <source>
        <dbReference type="ARBA" id="ARBA00011065"/>
    </source>
</evidence>
<protein>
    <recommendedName>
        <fullName evidence="9 10">M-phase inducer phosphatase</fullName>
        <ecNumber evidence="2 10">3.1.3.48</ecNumber>
    </recommendedName>
</protein>
<dbReference type="GO" id="GO:0051301">
    <property type="term" value="P:cell division"/>
    <property type="evidence" value="ECO:0007669"/>
    <property type="project" value="UniProtKB-UniRule"/>
</dbReference>
<dbReference type="InterPro" id="IPR036873">
    <property type="entry name" value="Rhodanese-like_dom_sf"/>
</dbReference>
<dbReference type="Pfam" id="PF00581">
    <property type="entry name" value="Rhodanese"/>
    <property type="match status" value="1"/>
</dbReference>
<keyword evidence="6 10" id="KW-0904">Protein phosphatase</keyword>
<dbReference type="GO" id="GO:0004725">
    <property type="term" value="F:protein tyrosine phosphatase activity"/>
    <property type="evidence" value="ECO:0007669"/>
    <property type="project" value="UniProtKB-UniRule"/>
</dbReference>
<organism evidence="13">
    <name type="scientific">Gaeumannomyces tritici (strain R3-111a-1)</name>
    <name type="common">Wheat and barley take-all root rot fungus</name>
    <name type="synonym">Gaeumannomyces graminis var. tritici</name>
    <dbReference type="NCBI Taxonomy" id="644352"/>
    <lineage>
        <taxon>Eukaryota</taxon>
        <taxon>Fungi</taxon>
        <taxon>Dikarya</taxon>
        <taxon>Ascomycota</taxon>
        <taxon>Pezizomycotina</taxon>
        <taxon>Sordariomycetes</taxon>
        <taxon>Sordariomycetidae</taxon>
        <taxon>Magnaporthales</taxon>
        <taxon>Magnaporthaceae</taxon>
        <taxon>Gaeumannomyces</taxon>
    </lineage>
</organism>
<reference evidence="15" key="1">
    <citation type="submission" date="2010-07" db="EMBL/GenBank/DDBJ databases">
        <title>The genome sequence of Gaeumannomyces graminis var. tritici strain R3-111a-1.</title>
        <authorList>
            <consortium name="The Broad Institute Genome Sequencing Platform"/>
            <person name="Ma L.-J."/>
            <person name="Dead R."/>
            <person name="Young S."/>
            <person name="Zeng Q."/>
            <person name="Koehrsen M."/>
            <person name="Alvarado L."/>
            <person name="Berlin A."/>
            <person name="Chapman S.B."/>
            <person name="Chen Z."/>
            <person name="Freedman E."/>
            <person name="Gellesch M."/>
            <person name="Goldberg J."/>
            <person name="Griggs A."/>
            <person name="Gujja S."/>
            <person name="Heilman E.R."/>
            <person name="Heiman D."/>
            <person name="Hepburn T."/>
            <person name="Howarth C."/>
            <person name="Jen D."/>
            <person name="Larson L."/>
            <person name="Mehta T."/>
            <person name="Neiman D."/>
            <person name="Pearson M."/>
            <person name="Roberts A."/>
            <person name="Saif S."/>
            <person name="Shea T."/>
            <person name="Shenoy N."/>
            <person name="Sisk P."/>
            <person name="Stolte C."/>
            <person name="Sykes S."/>
            <person name="Walk T."/>
            <person name="White J."/>
            <person name="Yandava C."/>
            <person name="Haas B."/>
            <person name="Nusbaum C."/>
            <person name="Birren B."/>
        </authorList>
    </citation>
    <scope>NUCLEOTIDE SEQUENCE [LARGE SCALE GENOMIC DNA]</scope>
    <source>
        <strain evidence="15">R3-111a-1</strain>
    </source>
</reference>
<dbReference type="STRING" id="644352.J3P765"/>
<evidence type="ECO:0000256" key="8">
    <source>
        <dbReference type="ARBA" id="ARBA00051722"/>
    </source>
</evidence>
<feature type="compositionally biased region" description="Polar residues" evidence="11">
    <location>
        <begin position="288"/>
        <end position="304"/>
    </location>
</feature>
<evidence type="ECO:0000256" key="7">
    <source>
        <dbReference type="ARBA" id="ARBA00023306"/>
    </source>
</evidence>
<proteinExistence type="inferred from homology"/>
<keyword evidence="3 10" id="KW-0132">Cell division</keyword>
<evidence type="ECO:0000313" key="14">
    <source>
        <dbReference type="EnsemblFungi" id="EJT72496"/>
    </source>
</evidence>
<dbReference type="Gene3D" id="3.40.250.10">
    <property type="entry name" value="Rhodanese-like domain"/>
    <property type="match status" value="1"/>
</dbReference>
<feature type="region of interest" description="Disordered" evidence="11">
    <location>
        <begin position="256"/>
        <end position="315"/>
    </location>
</feature>
<evidence type="ECO:0000256" key="5">
    <source>
        <dbReference type="ARBA" id="ARBA00022801"/>
    </source>
</evidence>
<evidence type="ECO:0000256" key="6">
    <source>
        <dbReference type="ARBA" id="ARBA00022912"/>
    </source>
</evidence>
<dbReference type="GO" id="GO:0005737">
    <property type="term" value="C:cytoplasm"/>
    <property type="evidence" value="ECO:0007669"/>
    <property type="project" value="TreeGrafter"/>
</dbReference>
<reference evidence="14" key="4">
    <citation type="journal article" date="2015" name="G3 (Bethesda)">
        <title>Genome sequences of three phytopathogenic species of the Magnaporthaceae family of fungi.</title>
        <authorList>
            <person name="Okagaki L.H."/>
            <person name="Nunes C.C."/>
            <person name="Sailsbery J."/>
            <person name="Clay B."/>
            <person name="Brown D."/>
            <person name="John T."/>
            <person name="Oh Y."/>
            <person name="Young N."/>
            <person name="Fitzgerald M."/>
            <person name="Haas B.J."/>
            <person name="Zeng Q."/>
            <person name="Young S."/>
            <person name="Adiconis X."/>
            <person name="Fan L."/>
            <person name="Levin J.Z."/>
            <person name="Mitchell T.K."/>
            <person name="Okubara P.A."/>
            <person name="Farman M.L."/>
            <person name="Kohn L.M."/>
            <person name="Birren B."/>
            <person name="Ma L.-J."/>
            <person name="Dean R.A."/>
        </authorList>
    </citation>
    <scope>NUCLEOTIDE SEQUENCE</scope>
    <source>
        <strain evidence="14">R3-111a-1</strain>
    </source>
</reference>
<evidence type="ECO:0000256" key="10">
    <source>
        <dbReference type="RuleBase" id="RU368028"/>
    </source>
</evidence>
<dbReference type="GeneID" id="20349820"/>
<evidence type="ECO:0000256" key="2">
    <source>
        <dbReference type="ARBA" id="ARBA00013064"/>
    </source>
</evidence>
<dbReference type="PROSITE" id="PS50206">
    <property type="entry name" value="RHODANESE_3"/>
    <property type="match status" value="1"/>
</dbReference>
<dbReference type="SMART" id="SM00450">
    <property type="entry name" value="RHOD"/>
    <property type="match status" value="1"/>
</dbReference>
<dbReference type="RefSeq" id="XP_009225470.1">
    <property type="nucleotide sequence ID" value="XM_009227206.1"/>
</dbReference>
<reference evidence="14" key="5">
    <citation type="submission" date="2018-04" db="UniProtKB">
        <authorList>
            <consortium name="EnsemblFungi"/>
        </authorList>
    </citation>
    <scope>IDENTIFICATION</scope>
    <source>
        <strain evidence="14">R3-111a-1</strain>
    </source>
</reference>
<evidence type="ECO:0000256" key="9">
    <source>
        <dbReference type="ARBA" id="ARBA00067190"/>
    </source>
</evidence>
<evidence type="ECO:0000256" key="4">
    <source>
        <dbReference type="ARBA" id="ARBA00022776"/>
    </source>
</evidence>
<keyword evidence="5 10" id="KW-0378">Hydrolase</keyword>
<dbReference type="OrthoDB" id="26523at2759"/>
<dbReference type="GO" id="GO:0005634">
    <property type="term" value="C:nucleus"/>
    <property type="evidence" value="ECO:0007669"/>
    <property type="project" value="TreeGrafter"/>
</dbReference>
<dbReference type="EnsemblFungi" id="EJT72496">
    <property type="protein sequence ID" value="EJT72496"/>
    <property type="gene ID" value="GGTG_09362"/>
</dbReference>
<dbReference type="CDD" id="cd01530">
    <property type="entry name" value="Cdc25"/>
    <property type="match status" value="1"/>
</dbReference>
<dbReference type="VEuPathDB" id="FungiDB:GGTG_09362"/>
<dbReference type="Proteomes" id="UP000006039">
    <property type="component" value="Unassembled WGS sequence"/>
</dbReference>
<comment type="similarity">
    <text evidence="1 10">Belongs to the MPI phosphatase family.</text>
</comment>
<sequence length="585" mass="64661">MEDSSPLAAIRRPAGPLFGHRTDAFRTDIGFYSPESKPRAFNLREQLASKRTFFNDDFLRGSPSISLAADLCQNFRIDQDRSPKFPTPRRALFTSNMMCEMGSRDYIPSTPIMAPSPTPCGMVEMMDISPLPHKIPAGALVVPGPLICEVEVESPVLMESAEIEPKEPSPQPESAEPAEPVAPALAPAPATAELPRPLVAERKKLAVRRPSLTKMKGFSTSNLMRSGQPDNQLPPFKFGGADAKVGSSGLSLSECFQVSPPQDRRPATANSPIAHVSGPLRARPQFSGLASSSNITRNGSPISSHSRRPSNPFMRPRKQYRRSLSMFENSGDVMKTRKEEAPAPTLASVMDIEEPAELVLPHFFPEGQTDSIPRIQRSTLLDVLDGRFNEQYDSKLIIDCRFEYEYDGGHIDGAINYNDKDLLVSHLLKTPMEGRTLIVFHCEYSAHRAPLMARHVRAEDRTANAEFYPRLTYPEIYILDGGYSGFFEEHRNRCYPQAYVEMGAAEHAFTCEREMGRLRQNRKGGLSRAQTFAFGSGGVQDSPTAPQRSVSATATCKDSSPMSMMLGASPILGSDRFHARRMASY</sequence>
<feature type="compositionally biased region" description="Low complexity" evidence="11">
    <location>
        <begin position="172"/>
        <end position="181"/>
    </location>
</feature>
<accession>J3P765</accession>
<comment type="catalytic activity">
    <reaction evidence="8 10">
        <text>O-phospho-L-tyrosyl-[protein] + H2O = L-tyrosyl-[protein] + phosphate</text>
        <dbReference type="Rhea" id="RHEA:10684"/>
        <dbReference type="Rhea" id="RHEA-COMP:10136"/>
        <dbReference type="Rhea" id="RHEA-COMP:20101"/>
        <dbReference type="ChEBI" id="CHEBI:15377"/>
        <dbReference type="ChEBI" id="CHEBI:43474"/>
        <dbReference type="ChEBI" id="CHEBI:46858"/>
        <dbReference type="ChEBI" id="CHEBI:61978"/>
        <dbReference type="EC" id="3.1.3.48"/>
    </reaction>
</comment>
<keyword evidence="4 10" id="KW-0498">Mitosis</keyword>
<dbReference type="HOGENOM" id="CLU_017900_0_0_1"/>
<dbReference type="InterPro" id="IPR000751">
    <property type="entry name" value="MPI_Phosphatase"/>
</dbReference>
<gene>
    <name evidence="14" type="primary">20349820</name>
    <name evidence="13" type="ORF">GGTG_09362</name>
</gene>
<comment type="function">
    <text evidence="10">Tyrosine protein phosphatase which functions as a dosage-dependent inducer of mitotic progression.</text>
</comment>
<feature type="region of interest" description="Disordered" evidence="11">
    <location>
        <begin position="161"/>
        <end position="181"/>
    </location>
</feature>
<dbReference type="PANTHER" id="PTHR10828">
    <property type="entry name" value="M-PHASE INDUCER PHOSPHATASE DUAL SPECIFICITY PHOSPHATASE CDC25"/>
    <property type="match status" value="1"/>
</dbReference>
<feature type="domain" description="Rhodanese" evidence="12">
    <location>
        <begin position="391"/>
        <end position="495"/>
    </location>
</feature>
<dbReference type="InterPro" id="IPR001763">
    <property type="entry name" value="Rhodanese-like_dom"/>
</dbReference>
<dbReference type="PRINTS" id="PR00716">
    <property type="entry name" value="MPIPHPHTASE"/>
</dbReference>
<reference evidence="13" key="3">
    <citation type="submission" date="2010-09" db="EMBL/GenBank/DDBJ databases">
        <title>Annotation of Gaeumannomyces graminis var. tritici R3-111a-1.</title>
        <authorList>
            <consortium name="The Broad Institute Genome Sequencing Platform"/>
            <person name="Ma L.-J."/>
            <person name="Dead R."/>
            <person name="Young S.K."/>
            <person name="Zeng Q."/>
            <person name="Gargeya S."/>
            <person name="Fitzgerald M."/>
            <person name="Haas B."/>
            <person name="Abouelleil A."/>
            <person name="Alvarado L."/>
            <person name="Arachchi H.M."/>
            <person name="Berlin A."/>
            <person name="Brown A."/>
            <person name="Chapman S.B."/>
            <person name="Chen Z."/>
            <person name="Dunbar C."/>
            <person name="Freedman E."/>
            <person name="Gearin G."/>
            <person name="Gellesch M."/>
            <person name="Goldberg J."/>
            <person name="Griggs A."/>
            <person name="Gujja S."/>
            <person name="Heiman D."/>
            <person name="Howarth C."/>
            <person name="Larson L."/>
            <person name="Lui A."/>
            <person name="MacDonald P.J.P."/>
            <person name="Mehta T."/>
            <person name="Montmayeur A."/>
            <person name="Murphy C."/>
            <person name="Neiman D."/>
            <person name="Pearson M."/>
            <person name="Priest M."/>
            <person name="Roberts A."/>
            <person name="Saif S."/>
            <person name="Shea T."/>
            <person name="Shenoy N."/>
            <person name="Sisk P."/>
            <person name="Stolte C."/>
            <person name="Sykes S."/>
            <person name="Yandava C."/>
            <person name="Wortman J."/>
            <person name="Nusbaum C."/>
            <person name="Birren B."/>
        </authorList>
    </citation>
    <scope>NUCLEOTIDE SEQUENCE</scope>
    <source>
        <strain evidence="13">R3-111a-1</strain>
    </source>
</reference>
<dbReference type="EMBL" id="GL385399">
    <property type="protein sequence ID" value="EJT72496.1"/>
    <property type="molecule type" value="Genomic_DNA"/>
</dbReference>
<reference evidence="13" key="2">
    <citation type="submission" date="2010-07" db="EMBL/GenBank/DDBJ databases">
        <authorList>
            <consortium name="The Broad Institute Genome Sequencing Platform"/>
            <consortium name="Broad Institute Genome Sequencing Center for Infectious Disease"/>
            <person name="Ma L.-J."/>
            <person name="Dead R."/>
            <person name="Young S."/>
            <person name="Zeng Q."/>
            <person name="Koehrsen M."/>
            <person name="Alvarado L."/>
            <person name="Berlin A."/>
            <person name="Chapman S.B."/>
            <person name="Chen Z."/>
            <person name="Freedman E."/>
            <person name="Gellesch M."/>
            <person name="Goldberg J."/>
            <person name="Griggs A."/>
            <person name="Gujja S."/>
            <person name="Heilman E.R."/>
            <person name="Heiman D."/>
            <person name="Hepburn T."/>
            <person name="Howarth C."/>
            <person name="Jen D."/>
            <person name="Larson L."/>
            <person name="Mehta T."/>
            <person name="Neiman D."/>
            <person name="Pearson M."/>
            <person name="Roberts A."/>
            <person name="Saif S."/>
            <person name="Shea T."/>
            <person name="Shenoy N."/>
            <person name="Sisk P."/>
            <person name="Stolte C."/>
            <person name="Sykes S."/>
            <person name="Walk T."/>
            <person name="White J."/>
            <person name="Yandava C."/>
            <person name="Haas B."/>
            <person name="Nusbaum C."/>
            <person name="Birren B."/>
        </authorList>
    </citation>
    <scope>NUCLEOTIDE SEQUENCE</scope>
    <source>
        <strain evidence="13">R3-111a-1</strain>
    </source>
</reference>
<dbReference type="GO" id="GO:0010971">
    <property type="term" value="P:positive regulation of G2/M transition of mitotic cell cycle"/>
    <property type="evidence" value="ECO:0007669"/>
    <property type="project" value="TreeGrafter"/>
</dbReference>
<evidence type="ECO:0000313" key="13">
    <source>
        <dbReference type="EMBL" id="EJT72496.1"/>
    </source>
</evidence>
<evidence type="ECO:0000313" key="15">
    <source>
        <dbReference type="Proteomes" id="UP000006039"/>
    </source>
</evidence>
<name>J3P765_GAET3</name>
<keyword evidence="7 10" id="KW-0131">Cell cycle</keyword>
<dbReference type="SUPFAM" id="SSF52821">
    <property type="entry name" value="Rhodanese/Cell cycle control phosphatase"/>
    <property type="match status" value="1"/>
</dbReference>